<dbReference type="InterPro" id="IPR016155">
    <property type="entry name" value="Mopterin_synth/thiamin_S_b"/>
</dbReference>
<comment type="pathway">
    <text evidence="1">Cofactor biosynthesis; molybdopterin biosynthesis.</text>
</comment>
<dbReference type="CDD" id="cd00756">
    <property type="entry name" value="MoaE"/>
    <property type="match status" value="1"/>
</dbReference>
<dbReference type="EC" id="2.8.1.12" evidence="3"/>
<dbReference type="GO" id="GO:0030366">
    <property type="term" value="F:molybdopterin synthase activity"/>
    <property type="evidence" value="ECO:0007669"/>
    <property type="project" value="UniProtKB-EC"/>
</dbReference>
<evidence type="ECO:0000313" key="12">
    <source>
        <dbReference type="EMBL" id="GEL69784.1"/>
    </source>
</evidence>
<dbReference type="CDD" id="cd00754">
    <property type="entry name" value="Ubl_MoaD"/>
    <property type="match status" value="1"/>
</dbReference>
<dbReference type="NCBIfam" id="TIGR01682">
    <property type="entry name" value="moaD"/>
    <property type="match status" value="1"/>
</dbReference>
<evidence type="ECO:0000256" key="2">
    <source>
        <dbReference type="ARBA" id="ARBA00005426"/>
    </source>
</evidence>
<evidence type="ECO:0000256" key="10">
    <source>
        <dbReference type="ARBA" id="ARBA00032474"/>
    </source>
</evidence>
<comment type="caution">
    <text evidence="12">The sequence shown here is derived from an EMBL/GenBank/DDBJ whole genome shotgun (WGS) entry which is preliminary data.</text>
</comment>
<evidence type="ECO:0000256" key="7">
    <source>
        <dbReference type="ARBA" id="ARBA00029745"/>
    </source>
</evidence>
<reference evidence="12 13" key="1">
    <citation type="submission" date="2019-07" db="EMBL/GenBank/DDBJ databases">
        <title>Whole genome shotgun sequence of Myxococcus virescens NBRC 100334.</title>
        <authorList>
            <person name="Hosoyama A."/>
            <person name="Uohara A."/>
            <person name="Ohji S."/>
            <person name="Ichikawa N."/>
        </authorList>
    </citation>
    <scope>NUCLEOTIDE SEQUENCE [LARGE SCALE GENOMIC DNA]</scope>
    <source>
        <strain evidence="12 13">NBRC 100334</strain>
    </source>
</reference>
<comment type="catalytic activity">
    <reaction evidence="11">
        <text>2 [molybdopterin-synthase sulfur-carrier protein]-C-terminal-Gly-aminoethanethioate + cyclic pyranopterin phosphate + H2O = molybdopterin + 2 [molybdopterin-synthase sulfur-carrier protein]-C-terminal Gly-Gly + 2 H(+)</text>
        <dbReference type="Rhea" id="RHEA:26333"/>
        <dbReference type="Rhea" id="RHEA-COMP:12202"/>
        <dbReference type="Rhea" id="RHEA-COMP:19907"/>
        <dbReference type="ChEBI" id="CHEBI:15377"/>
        <dbReference type="ChEBI" id="CHEBI:15378"/>
        <dbReference type="ChEBI" id="CHEBI:58698"/>
        <dbReference type="ChEBI" id="CHEBI:59648"/>
        <dbReference type="ChEBI" id="CHEBI:90778"/>
        <dbReference type="ChEBI" id="CHEBI:232372"/>
        <dbReference type="EC" id="2.8.1.12"/>
    </reaction>
</comment>
<dbReference type="EMBL" id="BJVY01000006">
    <property type="protein sequence ID" value="GEL69784.1"/>
    <property type="molecule type" value="Genomic_DNA"/>
</dbReference>
<proteinExistence type="inferred from homology"/>
<evidence type="ECO:0000256" key="8">
    <source>
        <dbReference type="ARBA" id="ARBA00030407"/>
    </source>
</evidence>
<dbReference type="InterPro" id="IPR003749">
    <property type="entry name" value="ThiS/MoaD-like"/>
</dbReference>
<gene>
    <name evidence="12" type="ORF">MVI01_15680</name>
</gene>
<comment type="subunit">
    <text evidence="6">Heterotetramer of 2 MoaD subunits and 2 MoaE subunits. Also stable as homodimer. The enzyme changes between these two forms during catalysis.</text>
</comment>
<evidence type="ECO:0000313" key="13">
    <source>
        <dbReference type="Proteomes" id="UP000321224"/>
    </source>
</evidence>
<evidence type="ECO:0000256" key="5">
    <source>
        <dbReference type="ARBA" id="ARBA00023150"/>
    </source>
</evidence>
<dbReference type="Gene3D" id="3.10.20.30">
    <property type="match status" value="1"/>
</dbReference>
<sequence>MSGGMADAGNVRITVLYFAAARERTGQVRESLDLPEGSHVRDVLRLLSAKYAALAPLLPHLRVAVDQEFVGPDAPVRDGAELALIPPVAGGAPGKFLVVDRPLRLEEVVEAVSGESYGGLVTFSGSVRNQTKGRRVLRLEYEAYAPMAEKKLAEIGAEAAERFPGVRVSIIHRVGTLVPGELAVVIAAASPHRKEAFGGCEYAIERLKQDVPIWKKEFFEDGEVWVGLGP</sequence>
<dbReference type="InterPro" id="IPR012675">
    <property type="entry name" value="Beta-grasp_dom_sf"/>
</dbReference>
<dbReference type="SUPFAM" id="SSF54690">
    <property type="entry name" value="Molybdopterin synthase subunit MoaE"/>
    <property type="match status" value="1"/>
</dbReference>
<accession>A0A511H8P4</accession>
<evidence type="ECO:0000256" key="11">
    <source>
        <dbReference type="ARBA" id="ARBA00049878"/>
    </source>
</evidence>
<evidence type="ECO:0000256" key="9">
    <source>
        <dbReference type="ARBA" id="ARBA00030781"/>
    </source>
</evidence>
<keyword evidence="5" id="KW-0501">Molybdenum cofactor biosynthesis</keyword>
<evidence type="ECO:0000256" key="4">
    <source>
        <dbReference type="ARBA" id="ARBA00013858"/>
    </source>
</evidence>
<dbReference type="InterPro" id="IPR036563">
    <property type="entry name" value="MoaE_sf"/>
</dbReference>
<dbReference type="InterPro" id="IPR003448">
    <property type="entry name" value="Mopterin_biosynth_MoaE"/>
</dbReference>
<dbReference type="Proteomes" id="UP000321224">
    <property type="component" value="Unassembled WGS sequence"/>
</dbReference>
<dbReference type="GO" id="GO:0006777">
    <property type="term" value="P:Mo-molybdopterin cofactor biosynthetic process"/>
    <property type="evidence" value="ECO:0007669"/>
    <property type="project" value="UniProtKB-KW"/>
</dbReference>
<dbReference type="Gene3D" id="3.90.1170.40">
    <property type="entry name" value="Molybdopterin biosynthesis MoaE subunit"/>
    <property type="match status" value="1"/>
</dbReference>
<comment type="similarity">
    <text evidence="2">Belongs to the MoaE family.</text>
</comment>
<dbReference type="AlphaFoldDB" id="A0A511H8P4"/>
<evidence type="ECO:0000256" key="3">
    <source>
        <dbReference type="ARBA" id="ARBA00011950"/>
    </source>
</evidence>
<dbReference type="SUPFAM" id="SSF54285">
    <property type="entry name" value="MoaD/ThiS"/>
    <property type="match status" value="1"/>
</dbReference>
<dbReference type="PANTHER" id="PTHR23404">
    <property type="entry name" value="MOLYBDOPTERIN SYNTHASE RELATED"/>
    <property type="match status" value="1"/>
</dbReference>
<evidence type="ECO:0000256" key="1">
    <source>
        <dbReference type="ARBA" id="ARBA00005046"/>
    </source>
</evidence>
<organism evidence="12 13">
    <name type="scientific">Myxococcus virescens</name>
    <dbReference type="NCBI Taxonomy" id="83456"/>
    <lineage>
        <taxon>Bacteria</taxon>
        <taxon>Pseudomonadati</taxon>
        <taxon>Myxococcota</taxon>
        <taxon>Myxococcia</taxon>
        <taxon>Myxococcales</taxon>
        <taxon>Cystobacterineae</taxon>
        <taxon>Myxococcaceae</taxon>
        <taxon>Myxococcus</taxon>
    </lineage>
</organism>
<evidence type="ECO:0000256" key="6">
    <source>
        <dbReference type="ARBA" id="ARBA00026066"/>
    </source>
</evidence>
<dbReference type="Pfam" id="PF02597">
    <property type="entry name" value="ThiS"/>
    <property type="match status" value="1"/>
</dbReference>
<dbReference type="UniPathway" id="UPA00344"/>
<name>A0A511H8P4_9BACT</name>
<protein>
    <recommendedName>
        <fullName evidence="4">Molybdopterin synthase catalytic subunit</fullName>
        <ecNumber evidence="3">2.8.1.12</ecNumber>
    </recommendedName>
    <alternativeName>
        <fullName evidence="9">MPT synthase subunit 2</fullName>
    </alternativeName>
    <alternativeName>
        <fullName evidence="7">Molybdenum cofactor biosynthesis protein E</fullName>
    </alternativeName>
    <alternativeName>
        <fullName evidence="8">Molybdopterin-converting factor large subunit</fullName>
    </alternativeName>
    <alternativeName>
        <fullName evidence="10">Molybdopterin-converting factor subunit 2</fullName>
    </alternativeName>
</protein>
<dbReference type="Pfam" id="PF02391">
    <property type="entry name" value="MoaE"/>
    <property type="match status" value="1"/>
</dbReference>